<protein>
    <submittedName>
        <fullName evidence="5">Glycosyltransferase family 2 protein</fullName>
    </submittedName>
</protein>
<keyword evidence="6" id="KW-1185">Reference proteome</keyword>
<evidence type="ECO:0000313" key="5">
    <source>
        <dbReference type="EMBL" id="GAA0874712.1"/>
    </source>
</evidence>
<dbReference type="Proteomes" id="UP001501126">
    <property type="component" value="Unassembled WGS sequence"/>
</dbReference>
<organism evidence="5 6">
    <name type="scientific">Wandonia haliotis</name>
    <dbReference type="NCBI Taxonomy" id="574963"/>
    <lineage>
        <taxon>Bacteria</taxon>
        <taxon>Pseudomonadati</taxon>
        <taxon>Bacteroidota</taxon>
        <taxon>Flavobacteriia</taxon>
        <taxon>Flavobacteriales</taxon>
        <taxon>Crocinitomicaceae</taxon>
        <taxon>Wandonia</taxon>
    </lineage>
</organism>
<dbReference type="Pfam" id="PF00535">
    <property type="entry name" value="Glycos_transf_2"/>
    <property type="match status" value="1"/>
</dbReference>
<comment type="similarity">
    <text evidence="1">Belongs to the glycosyltransferase 2 family.</text>
</comment>
<keyword evidence="3" id="KW-0808">Transferase</keyword>
<dbReference type="EMBL" id="BAAAFH010000003">
    <property type="protein sequence ID" value="GAA0874712.1"/>
    <property type="molecule type" value="Genomic_DNA"/>
</dbReference>
<name>A0ABN1MPB9_9FLAO</name>
<dbReference type="PANTHER" id="PTHR43179">
    <property type="entry name" value="RHAMNOSYLTRANSFERASE WBBL"/>
    <property type="match status" value="1"/>
</dbReference>
<dbReference type="SUPFAM" id="SSF53448">
    <property type="entry name" value="Nucleotide-diphospho-sugar transferases"/>
    <property type="match status" value="1"/>
</dbReference>
<dbReference type="PANTHER" id="PTHR43179:SF12">
    <property type="entry name" value="GALACTOFURANOSYLTRANSFERASE GLFT2"/>
    <property type="match status" value="1"/>
</dbReference>
<dbReference type="CDD" id="cd04186">
    <property type="entry name" value="GT_2_like_c"/>
    <property type="match status" value="1"/>
</dbReference>
<reference evidence="5 6" key="1">
    <citation type="journal article" date="2019" name="Int. J. Syst. Evol. Microbiol.">
        <title>The Global Catalogue of Microorganisms (GCM) 10K type strain sequencing project: providing services to taxonomists for standard genome sequencing and annotation.</title>
        <authorList>
            <consortium name="The Broad Institute Genomics Platform"/>
            <consortium name="The Broad Institute Genome Sequencing Center for Infectious Disease"/>
            <person name="Wu L."/>
            <person name="Ma J."/>
        </authorList>
    </citation>
    <scope>NUCLEOTIDE SEQUENCE [LARGE SCALE GENOMIC DNA]</scope>
    <source>
        <strain evidence="5 6">JCM 16083</strain>
    </source>
</reference>
<proteinExistence type="inferred from homology"/>
<evidence type="ECO:0000256" key="2">
    <source>
        <dbReference type="ARBA" id="ARBA00022676"/>
    </source>
</evidence>
<evidence type="ECO:0000259" key="4">
    <source>
        <dbReference type="Pfam" id="PF00535"/>
    </source>
</evidence>
<dbReference type="Gene3D" id="3.90.550.10">
    <property type="entry name" value="Spore Coat Polysaccharide Biosynthesis Protein SpsA, Chain A"/>
    <property type="match status" value="1"/>
</dbReference>
<dbReference type="InterPro" id="IPR001173">
    <property type="entry name" value="Glyco_trans_2-like"/>
</dbReference>
<accession>A0ABN1MPB9</accession>
<gene>
    <name evidence="5" type="ORF">GCM10009118_11200</name>
</gene>
<feature type="domain" description="Glycosyltransferase 2-like" evidence="4">
    <location>
        <begin position="12"/>
        <end position="185"/>
    </location>
</feature>
<evidence type="ECO:0000256" key="3">
    <source>
        <dbReference type="ARBA" id="ARBA00022679"/>
    </source>
</evidence>
<comment type="caution">
    <text evidence="5">The sequence shown here is derived from an EMBL/GenBank/DDBJ whole genome shotgun (WGS) entry which is preliminary data.</text>
</comment>
<evidence type="ECO:0000313" key="6">
    <source>
        <dbReference type="Proteomes" id="UP001501126"/>
    </source>
</evidence>
<dbReference type="InterPro" id="IPR029044">
    <property type="entry name" value="Nucleotide-diphossugar_trans"/>
</dbReference>
<keyword evidence="2" id="KW-0328">Glycosyltransferase</keyword>
<sequence>MLMKEEKPLVAVVILNWNGKKYLEQFLDKVVRYSSPHQVVLADNNSTDESVTYVRTNFPDVQIIVNTENGGFAKGYNDALSKVEAEYYILLNSDVEVTENWITPLLEVMQSDNSIAGCQPKIRSFHRKGYFEHAGAAGGFLDKDYFPFCRGRIFEAIEEDKGQYNDTIEIFWATGACLMIRADLYHSSGGLDNDFFAHMEEIDLCWRLKRLGYSFYAVGNSEVYHVGGGTLDYMNPKKTYLNFRNSLYMITKNYEGWLFPKIFRRLCLDGLAGIRFLLSGNLTHIGSLFMAHMHYYKALGKLLKKRKEIRSSIATPKALTCVYPKSILWQKFIKGVAHFSDLEGWKK</sequence>
<evidence type="ECO:0000256" key="1">
    <source>
        <dbReference type="ARBA" id="ARBA00006739"/>
    </source>
</evidence>